<evidence type="ECO:0000313" key="3">
    <source>
        <dbReference type="Proteomes" id="UP001215598"/>
    </source>
</evidence>
<protein>
    <submittedName>
        <fullName evidence="2">Uncharacterized protein</fullName>
    </submittedName>
</protein>
<dbReference type="AlphaFoldDB" id="A0AAD7N156"/>
<sequence length="332" mass="35126">MTKLATKIRCQPRYFPQPGDEDTFVHDGRKEGRYFVVGAGRCGSGVFTDAHAADLQTNGFSGYAKRSAKRWTGVGGVEELWAAFCDEYHRDGCHAAQRLPAGWAAPTPVVRGCPAPTPVAPHAAVPAAPHAAVPAVAVAVAPPPSSQPQTPRRKAGGSGTSAASPFFVASSQSPSPLRPPPQYHPLAPSPSTFPRPRTALDPNGGGSASTPGSPRPRTGNATSSSAGSSMFSALGSTSSASSISSSSRTPTKPARSQTRIASSPSGGYDTDYFYDEDSDGDRQRYWAVRGLEDLYTNVDDALDALRQNMHRLRYMEVRTSTNEGTLRRFAAM</sequence>
<name>A0AAD7N156_9AGAR</name>
<dbReference type="Proteomes" id="UP001215598">
    <property type="component" value="Unassembled WGS sequence"/>
</dbReference>
<feature type="compositionally biased region" description="Low complexity" evidence="1">
    <location>
        <begin position="219"/>
        <end position="247"/>
    </location>
</feature>
<reference evidence="2" key="1">
    <citation type="submission" date="2023-03" db="EMBL/GenBank/DDBJ databases">
        <title>Massive genome expansion in bonnet fungi (Mycena s.s.) driven by repeated elements and novel gene families across ecological guilds.</title>
        <authorList>
            <consortium name="Lawrence Berkeley National Laboratory"/>
            <person name="Harder C.B."/>
            <person name="Miyauchi S."/>
            <person name="Viragh M."/>
            <person name="Kuo A."/>
            <person name="Thoen E."/>
            <person name="Andreopoulos B."/>
            <person name="Lu D."/>
            <person name="Skrede I."/>
            <person name="Drula E."/>
            <person name="Henrissat B."/>
            <person name="Morin E."/>
            <person name="Kohler A."/>
            <person name="Barry K."/>
            <person name="LaButti K."/>
            <person name="Morin E."/>
            <person name="Salamov A."/>
            <person name="Lipzen A."/>
            <person name="Mereny Z."/>
            <person name="Hegedus B."/>
            <person name="Baldrian P."/>
            <person name="Stursova M."/>
            <person name="Weitz H."/>
            <person name="Taylor A."/>
            <person name="Grigoriev I.V."/>
            <person name="Nagy L.G."/>
            <person name="Martin F."/>
            <person name="Kauserud H."/>
        </authorList>
    </citation>
    <scope>NUCLEOTIDE SEQUENCE</scope>
    <source>
        <strain evidence="2">CBHHK182m</strain>
    </source>
</reference>
<accession>A0AAD7N156</accession>
<feature type="compositionally biased region" description="Pro residues" evidence="1">
    <location>
        <begin position="176"/>
        <end position="193"/>
    </location>
</feature>
<comment type="caution">
    <text evidence="2">The sequence shown here is derived from an EMBL/GenBank/DDBJ whole genome shotgun (WGS) entry which is preliminary data.</text>
</comment>
<proteinExistence type="predicted"/>
<evidence type="ECO:0000313" key="2">
    <source>
        <dbReference type="EMBL" id="KAJ7741120.1"/>
    </source>
</evidence>
<feature type="compositionally biased region" description="Polar residues" evidence="1">
    <location>
        <begin position="248"/>
        <end position="265"/>
    </location>
</feature>
<dbReference type="EMBL" id="JARKIB010000100">
    <property type="protein sequence ID" value="KAJ7741120.1"/>
    <property type="molecule type" value="Genomic_DNA"/>
</dbReference>
<keyword evidence="3" id="KW-1185">Reference proteome</keyword>
<organism evidence="2 3">
    <name type="scientific">Mycena metata</name>
    <dbReference type="NCBI Taxonomy" id="1033252"/>
    <lineage>
        <taxon>Eukaryota</taxon>
        <taxon>Fungi</taxon>
        <taxon>Dikarya</taxon>
        <taxon>Basidiomycota</taxon>
        <taxon>Agaricomycotina</taxon>
        <taxon>Agaricomycetes</taxon>
        <taxon>Agaricomycetidae</taxon>
        <taxon>Agaricales</taxon>
        <taxon>Marasmiineae</taxon>
        <taxon>Mycenaceae</taxon>
        <taxon>Mycena</taxon>
    </lineage>
</organism>
<evidence type="ECO:0000256" key="1">
    <source>
        <dbReference type="SAM" id="MobiDB-lite"/>
    </source>
</evidence>
<feature type="region of interest" description="Disordered" evidence="1">
    <location>
        <begin position="140"/>
        <end position="271"/>
    </location>
</feature>
<gene>
    <name evidence="2" type="ORF">B0H16DRAFT_1464662</name>
</gene>